<gene>
    <name evidence="1" type="ORF">OWV82_001370</name>
</gene>
<proteinExistence type="predicted"/>
<protein>
    <submittedName>
        <fullName evidence="1">P-loop containing nucleoside triphosphate hydrolases superfamily protein</fullName>
    </submittedName>
</protein>
<reference evidence="1 2" key="1">
    <citation type="journal article" date="2023" name="Science">
        <title>Complex scaffold remodeling in plant triterpene biosynthesis.</title>
        <authorList>
            <person name="De La Pena R."/>
            <person name="Hodgson H."/>
            <person name="Liu J.C."/>
            <person name="Stephenson M.J."/>
            <person name="Martin A.C."/>
            <person name="Owen C."/>
            <person name="Harkess A."/>
            <person name="Leebens-Mack J."/>
            <person name="Jimenez L.E."/>
            <person name="Osbourn A."/>
            <person name="Sattely E.S."/>
        </authorList>
    </citation>
    <scope>NUCLEOTIDE SEQUENCE [LARGE SCALE GENOMIC DNA]</scope>
    <source>
        <strain evidence="2">cv. JPN11</strain>
        <tissue evidence="1">Leaf</tissue>
    </source>
</reference>
<evidence type="ECO:0000313" key="1">
    <source>
        <dbReference type="EMBL" id="KAJ4728440.1"/>
    </source>
</evidence>
<name>A0ACC1YXB0_MELAZ</name>
<evidence type="ECO:0000313" key="2">
    <source>
        <dbReference type="Proteomes" id="UP001164539"/>
    </source>
</evidence>
<organism evidence="1 2">
    <name type="scientific">Melia azedarach</name>
    <name type="common">Chinaberry tree</name>
    <dbReference type="NCBI Taxonomy" id="155640"/>
    <lineage>
        <taxon>Eukaryota</taxon>
        <taxon>Viridiplantae</taxon>
        <taxon>Streptophyta</taxon>
        <taxon>Embryophyta</taxon>
        <taxon>Tracheophyta</taxon>
        <taxon>Spermatophyta</taxon>
        <taxon>Magnoliopsida</taxon>
        <taxon>eudicotyledons</taxon>
        <taxon>Gunneridae</taxon>
        <taxon>Pentapetalae</taxon>
        <taxon>rosids</taxon>
        <taxon>malvids</taxon>
        <taxon>Sapindales</taxon>
        <taxon>Meliaceae</taxon>
        <taxon>Melia</taxon>
    </lineage>
</organism>
<dbReference type="Proteomes" id="UP001164539">
    <property type="component" value="Chromosome 1"/>
</dbReference>
<sequence>MGGGRLTPSEEEEIGKISSSADEFSQSSSVQSTTLLGDANLKMKVDQGTVVNRENVFVSGELGSDKTSPASRDYEVDQRRKSAVFMQVLQSYDQLSTRIGSLREAKNRISSYTPGAWIENIGAMKLNAYDVPKTTSLILVGPKGSGKSSLINKISKVFEDDKFASERAQVTYNSSVGDGTYFLQEYMIPRGSNSFCLYDTRSLVDNASDNVKMIRQWITYGVRHGELVIRKSDSSSLRNRMKCKARKDDCEASERRMVNFVIFVLNGLEVLKFMEGDGDAEQQYTQMIRATFSSPYLSFKDDKPVVVVTHGDMLSINDRARIRIYLGELLGIPPAKQIFDIPESCEPENELVIVDMLRYCLEHADRNLPRKISAKTKIIGLASESSTHLLTIIMILILLTLLKILQNHTCHASKSDSGVDWHSVRHIW</sequence>
<accession>A0ACC1YXB0</accession>
<keyword evidence="2" id="KW-1185">Reference proteome</keyword>
<keyword evidence="1" id="KW-0378">Hydrolase</keyword>
<comment type="caution">
    <text evidence="1">The sequence shown here is derived from an EMBL/GenBank/DDBJ whole genome shotgun (WGS) entry which is preliminary data.</text>
</comment>
<dbReference type="EMBL" id="CM051394">
    <property type="protein sequence ID" value="KAJ4728440.1"/>
    <property type="molecule type" value="Genomic_DNA"/>
</dbReference>